<sequence>MPKLSVVMSVYNSSTFLEETMQSVLSQTYKDFEFLIVNDASTDNSQDILSKVHDPRIRIITNPNNMGLARSLNIGIRASQGIYIARIDGDDIMAPTRLEKQVRFLDEHHDICLVGSSSMFMDMVSGITRPYRLPTDHVTIFYHFLTGRNALGHPFVMYRKEAVVEAGLYNEALTCASDYELWLKMVRKGFKFRNLPEPLTMYRTHNQQMTYHSNTIQIQNHYNAFFSFTTSVLTPPAKKSETDAYLNLLIQKMTRPTLEKLKPAYVIFKSLLSILDDKHMRAQIYFLFFKEYIRPCILHSRPVDAFRAIRNEFKDAFSFWRRLGLLRKYISRWLRDKNN</sequence>
<feature type="domain" description="Glycosyltransferase 2-like" evidence="1">
    <location>
        <begin position="5"/>
        <end position="160"/>
    </location>
</feature>
<dbReference type="Proteomes" id="UP000179243">
    <property type="component" value="Unassembled WGS sequence"/>
</dbReference>
<protein>
    <recommendedName>
        <fullName evidence="1">Glycosyltransferase 2-like domain-containing protein</fullName>
    </recommendedName>
</protein>
<comment type="caution">
    <text evidence="2">The sequence shown here is derived from an EMBL/GenBank/DDBJ whole genome shotgun (WGS) entry which is preliminary data.</text>
</comment>
<dbReference type="EMBL" id="MFYX01000033">
    <property type="protein sequence ID" value="OGK06264.1"/>
    <property type="molecule type" value="Genomic_DNA"/>
</dbReference>
<organism evidence="2 3">
    <name type="scientific">Candidatus Raymondbacteria bacterium RIFOXYD12_FULL_49_13</name>
    <dbReference type="NCBI Taxonomy" id="1817890"/>
    <lineage>
        <taxon>Bacteria</taxon>
        <taxon>Raymondiibacteriota</taxon>
    </lineage>
</organism>
<evidence type="ECO:0000259" key="1">
    <source>
        <dbReference type="Pfam" id="PF00535"/>
    </source>
</evidence>
<gene>
    <name evidence="2" type="ORF">A2519_08295</name>
</gene>
<evidence type="ECO:0000313" key="3">
    <source>
        <dbReference type="Proteomes" id="UP000179243"/>
    </source>
</evidence>
<dbReference type="Gene3D" id="3.90.550.10">
    <property type="entry name" value="Spore Coat Polysaccharide Biosynthesis Protein SpsA, Chain A"/>
    <property type="match status" value="1"/>
</dbReference>
<dbReference type="GO" id="GO:0016758">
    <property type="term" value="F:hexosyltransferase activity"/>
    <property type="evidence" value="ECO:0007669"/>
    <property type="project" value="UniProtKB-ARBA"/>
</dbReference>
<dbReference type="InterPro" id="IPR029044">
    <property type="entry name" value="Nucleotide-diphossugar_trans"/>
</dbReference>
<dbReference type="AlphaFoldDB" id="A0A1F7FHQ5"/>
<dbReference type="PANTHER" id="PTHR22916:SF3">
    <property type="entry name" value="UDP-GLCNAC:BETAGAL BETA-1,3-N-ACETYLGLUCOSAMINYLTRANSFERASE-LIKE PROTEIN 1"/>
    <property type="match status" value="1"/>
</dbReference>
<name>A0A1F7FHQ5_UNCRA</name>
<dbReference type="SUPFAM" id="SSF53448">
    <property type="entry name" value="Nucleotide-diphospho-sugar transferases"/>
    <property type="match status" value="1"/>
</dbReference>
<evidence type="ECO:0000313" key="2">
    <source>
        <dbReference type="EMBL" id="OGK06264.1"/>
    </source>
</evidence>
<dbReference type="InterPro" id="IPR001173">
    <property type="entry name" value="Glyco_trans_2-like"/>
</dbReference>
<proteinExistence type="predicted"/>
<dbReference type="Pfam" id="PF00535">
    <property type="entry name" value="Glycos_transf_2"/>
    <property type="match status" value="1"/>
</dbReference>
<dbReference type="PANTHER" id="PTHR22916">
    <property type="entry name" value="GLYCOSYLTRANSFERASE"/>
    <property type="match status" value="1"/>
</dbReference>
<reference evidence="2 3" key="1">
    <citation type="journal article" date="2016" name="Nat. Commun.">
        <title>Thousands of microbial genomes shed light on interconnected biogeochemical processes in an aquifer system.</title>
        <authorList>
            <person name="Anantharaman K."/>
            <person name="Brown C.T."/>
            <person name="Hug L.A."/>
            <person name="Sharon I."/>
            <person name="Castelle C.J."/>
            <person name="Probst A.J."/>
            <person name="Thomas B.C."/>
            <person name="Singh A."/>
            <person name="Wilkins M.J."/>
            <person name="Karaoz U."/>
            <person name="Brodie E.L."/>
            <person name="Williams K.H."/>
            <person name="Hubbard S.S."/>
            <person name="Banfield J.F."/>
        </authorList>
    </citation>
    <scope>NUCLEOTIDE SEQUENCE [LARGE SCALE GENOMIC DNA]</scope>
</reference>
<accession>A0A1F7FHQ5</accession>